<dbReference type="PANTHER" id="PTHR15682">
    <property type="entry name" value="UNHEALTHY RIBOSOME BIOGENESIS PROTEIN 2 HOMOLOG"/>
    <property type="match status" value="1"/>
</dbReference>
<dbReference type="PANTHER" id="PTHR15682:SF2">
    <property type="entry name" value="UNHEALTHY RIBOSOME BIOGENESIS PROTEIN 2 HOMOLOG"/>
    <property type="match status" value="1"/>
</dbReference>
<protein>
    <recommendedName>
        <fullName evidence="1">Nucleolar 27S pre-rRNA processing Urb2/Npa2 C-terminal domain-containing protein</fullName>
    </recommendedName>
</protein>
<dbReference type="EMBL" id="JARGDH010000003">
    <property type="protein sequence ID" value="KAL0273914.1"/>
    <property type="molecule type" value="Genomic_DNA"/>
</dbReference>
<proteinExistence type="predicted"/>
<name>A0AAW2HVK1_9NEOP</name>
<sequence length="1343" mass="155937">MQRSDLLLEKLNSNLDLTKRIYLAETVFKSNLSIAYKEEYILTWFLKIISESKNETERKAFIKGFCSCVGSEKMTLTPASAIRSNAKSFISKYLSKILKQNISSGLVDTTFIILKKFFMHYKSHIKQYIKIVCALLKQSLSNCQYAEVLSFTADVFKTGAIHEKFIVHLLEKDFVLFFENMNNFKSNVLVQFVQKMFFRRQLLKNFQILFHSICSNEEIHIDNQISKALISFLYKVFVSEVDIGVKTQVFCKVLDSLAKSCGAEDGGIVLEFFIILCHLIGLEQKVVCENMKSDEPGKTVVHEAFFQEAFDVQPITSTTESYTIVKALTEVLSSHAPDLNTQLQDSTFLQWFQTFVMSAVNSEDVSSIHLDFLCTAADLNTSVIEKIFIKIMSQLLLQPLKSFEDEDFSKSFQVFMTCMLRMYIKLQRLHKFILKVLQSVKNSETALTQRYIIPGNFITEFSNTVTLLPSSQALSFLDDLLNNFDECVKNLEENTGTVNVLLIQVTSALLSAFLCGVRVLNHMTPPGILRSFVERIRRLKDILGRFGKALLVRIHDREIVQPFLNLCFYWSEFELLIVYYAEDQSEQFINKDISPTDLSTVHSYLSGEEWNVLAERVSNFGAQPCYQLFLKLILQKLRTLQLKKCPTLINGEATSKYILTQLTSELYKHNVVEELTPEDVTFLLNHLSQKQSRLLLDKLYRQALEQKGDRKLLEWLNDSLLLENRKFILLSFVIILQKIGSRLGDSCPALSLELLGDNYEINQGEFDKFLECLNEILKNGIELPVEQKIMELKLLIDVLEILPLVHMPMDISFLAFTGLTFLSVVFSNVEEFIKPLLVLVYNLCRKICRTEQFSRFNFRLCIRWLREIDYESVSIVKINLERMLLKSGVYTENGLEELKELVKYVKKRKLEDRSKLLKHQISLYQDLGKVWIKTKNAKGNDEIAKYRAMLSKRIRKELEKQNDVDTPMVDSEVLVTAYCVELTRAVKMKKEENIVRMFQLNFEKFFDIAISEVRNGSKKEGYITFLTTLLVHMPQIKSHLKKNTLERIWNVMKTNSSVDWTLFYNLSDDTEFEGFLLDLTKMWKVFVLGKNKKIDLYTYFEIWRQFYSREKLVKKNLYEKWLKRLLIQITAGLNALDNFTPDQMVHLFNFIRFCISTTEIVMTSSMIDSCLDIMYNYEYKENLTSREFQNVFEACVNGASWLLTGRPVRTRDKIHNIFQLFAKLLDELVRRSSVTFDNTEEDLLALSSCSHNMEKWTSKMVDQSKDFSRVAVYFIAAVVASFVKFNIYPAVKTPLVNCIHNFLSISDSYNVEHLLRVLNPGSQQVFSGIYETYKKYYKFTGRV</sequence>
<evidence type="ECO:0000259" key="1">
    <source>
        <dbReference type="Pfam" id="PF10441"/>
    </source>
</evidence>
<dbReference type="InterPro" id="IPR052609">
    <property type="entry name" value="Ribosome_Biogenesis_Reg"/>
</dbReference>
<dbReference type="InterPro" id="IPR018849">
    <property type="entry name" value="Urb2/Npa2_C"/>
</dbReference>
<comment type="caution">
    <text evidence="2">The sequence shown here is derived from an EMBL/GenBank/DDBJ whole genome shotgun (WGS) entry which is preliminary data.</text>
</comment>
<gene>
    <name evidence="2" type="ORF">PYX00_006477</name>
</gene>
<reference evidence="2" key="1">
    <citation type="journal article" date="2024" name="Gigascience">
        <title>Chromosome-level genome of the poultry shaft louse Menopon gallinae provides insight into the host-switching and adaptive evolution of parasitic lice.</title>
        <authorList>
            <person name="Xu Y."/>
            <person name="Ma L."/>
            <person name="Liu S."/>
            <person name="Liang Y."/>
            <person name="Liu Q."/>
            <person name="He Z."/>
            <person name="Tian L."/>
            <person name="Duan Y."/>
            <person name="Cai W."/>
            <person name="Li H."/>
            <person name="Song F."/>
        </authorList>
    </citation>
    <scope>NUCLEOTIDE SEQUENCE</scope>
    <source>
        <strain evidence="2">Cailab_2023a</strain>
    </source>
</reference>
<dbReference type="GO" id="GO:0005730">
    <property type="term" value="C:nucleolus"/>
    <property type="evidence" value="ECO:0007669"/>
    <property type="project" value="TreeGrafter"/>
</dbReference>
<feature type="domain" description="Nucleolar 27S pre-rRNA processing Urb2/Npa2 C-terminal" evidence="1">
    <location>
        <begin position="1148"/>
        <end position="1341"/>
    </location>
</feature>
<dbReference type="Pfam" id="PF10441">
    <property type="entry name" value="Urb2"/>
    <property type="match status" value="1"/>
</dbReference>
<evidence type="ECO:0000313" key="2">
    <source>
        <dbReference type="EMBL" id="KAL0273914.1"/>
    </source>
</evidence>
<accession>A0AAW2HVK1</accession>
<dbReference type="GO" id="GO:0042254">
    <property type="term" value="P:ribosome biogenesis"/>
    <property type="evidence" value="ECO:0007669"/>
    <property type="project" value="TreeGrafter"/>
</dbReference>
<organism evidence="2">
    <name type="scientific">Menopon gallinae</name>
    <name type="common">poultry shaft louse</name>
    <dbReference type="NCBI Taxonomy" id="328185"/>
    <lineage>
        <taxon>Eukaryota</taxon>
        <taxon>Metazoa</taxon>
        <taxon>Ecdysozoa</taxon>
        <taxon>Arthropoda</taxon>
        <taxon>Hexapoda</taxon>
        <taxon>Insecta</taxon>
        <taxon>Pterygota</taxon>
        <taxon>Neoptera</taxon>
        <taxon>Paraneoptera</taxon>
        <taxon>Psocodea</taxon>
        <taxon>Troctomorpha</taxon>
        <taxon>Phthiraptera</taxon>
        <taxon>Amblycera</taxon>
        <taxon>Menoponidae</taxon>
        <taxon>Menopon</taxon>
    </lineage>
</organism>